<dbReference type="AlphaFoldDB" id="A0ABD5Q7M6"/>
<proteinExistence type="predicted"/>
<dbReference type="GeneID" id="73047795"/>
<dbReference type="Proteomes" id="UP001595945">
    <property type="component" value="Unassembled WGS sequence"/>
</dbReference>
<evidence type="ECO:0000313" key="1">
    <source>
        <dbReference type="EMBL" id="MFC4826665.1"/>
    </source>
</evidence>
<protein>
    <recommendedName>
        <fullName evidence="3">Apea-like HEPN domain-containing protein</fullName>
    </recommendedName>
</protein>
<dbReference type="RefSeq" id="WP_254270883.1">
    <property type="nucleotide sequence ID" value="NZ_CP100403.1"/>
</dbReference>
<accession>A0ABD5Q7M6</accession>
<gene>
    <name evidence="1" type="ORF">ACFO9K_20610</name>
</gene>
<evidence type="ECO:0008006" key="3">
    <source>
        <dbReference type="Google" id="ProtNLM"/>
    </source>
</evidence>
<sequence length="466" mass="53269">MVDDEYLNPVLEKIHYVPIPDEPHVQIAEDSSFDYDVERLITEGLGVDPQAKRHSLETLRRGFVPLLCDAIEQAATSNQSEVEAFKDYKAEFFRSIVHRDEYTYRIIFPLQQSCADALNEPVAVLGHELQPADHAELESGLESYSARGTSESYTEAANLFREYDGEYWQLQIDARDNAFAYQRATTVLRYFYGILNQLMLRWRRLRWTTDGEPTQRSAPGLRLPAGMLVYSNTAAETRDEHAQLTIKRESITKQGGRSSALDAYSSLPQLPSLDSLTEAQERLFAAATSYQKGSSTANANDAFFAFWRGIEVLDVSEQLSNEELVTRARQILWSVSGSDLGNPETRKGGLRFERSRLLDAMDRLDELRNRMVHEGPGVEIRPIDVVAAKTLLDAYFDIYFEYWDKADTQAFEKLLDGFALSSDERSDRIADLENQIDILKEADEFDTQRIRADHEDDIWWPTIPDY</sequence>
<reference evidence="1 2" key="1">
    <citation type="journal article" date="2019" name="Int. J. Syst. Evol. Microbiol.">
        <title>The Global Catalogue of Microorganisms (GCM) 10K type strain sequencing project: providing services to taxonomists for standard genome sequencing and annotation.</title>
        <authorList>
            <consortium name="The Broad Institute Genomics Platform"/>
            <consortium name="The Broad Institute Genome Sequencing Center for Infectious Disease"/>
            <person name="Wu L."/>
            <person name="Ma J."/>
        </authorList>
    </citation>
    <scope>NUCLEOTIDE SEQUENCE [LARGE SCALE GENOMIC DNA]</scope>
    <source>
        <strain evidence="1 2">XZYJ18</strain>
    </source>
</reference>
<comment type="caution">
    <text evidence="1">The sequence shown here is derived from an EMBL/GenBank/DDBJ whole genome shotgun (WGS) entry which is preliminary data.</text>
</comment>
<name>A0ABD5Q7M6_9EURY</name>
<organism evidence="1 2">
    <name type="scientific">Halorussus aquaticus</name>
    <dbReference type="NCBI Taxonomy" id="2953748"/>
    <lineage>
        <taxon>Archaea</taxon>
        <taxon>Methanobacteriati</taxon>
        <taxon>Methanobacteriota</taxon>
        <taxon>Stenosarchaea group</taxon>
        <taxon>Halobacteria</taxon>
        <taxon>Halobacteriales</taxon>
        <taxon>Haladaptataceae</taxon>
        <taxon>Halorussus</taxon>
    </lineage>
</organism>
<keyword evidence="2" id="KW-1185">Reference proteome</keyword>
<evidence type="ECO:0000313" key="2">
    <source>
        <dbReference type="Proteomes" id="UP001595945"/>
    </source>
</evidence>
<dbReference type="EMBL" id="JBHSHT010000003">
    <property type="protein sequence ID" value="MFC4826665.1"/>
    <property type="molecule type" value="Genomic_DNA"/>
</dbReference>